<proteinExistence type="inferred from homology"/>
<organism evidence="3 4">
    <name type="scientific">Paenibacillus oenotherae</name>
    <dbReference type="NCBI Taxonomy" id="1435645"/>
    <lineage>
        <taxon>Bacteria</taxon>
        <taxon>Bacillati</taxon>
        <taxon>Bacillota</taxon>
        <taxon>Bacilli</taxon>
        <taxon>Bacillales</taxon>
        <taxon>Paenibacillaceae</taxon>
        <taxon>Paenibacillus</taxon>
    </lineage>
</organism>
<accession>A0ABS7DAV4</accession>
<evidence type="ECO:0000256" key="2">
    <source>
        <dbReference type="SAM" id="Coils"/>
    </source>
</evidence>
<dbReference type="RefSeq" id="WP_219874305.1">
    <property type="nucleotide sequence ID" value="NZ_JAHZIJ010000019.1"/>
</dbReference>
<reference evidence="3 4" key="1">
    <citation type="submission" date="2021-07" db="EMBL/GenBank/DDBJ databases">
        <title>Paenibacillus radiodurans sp. nov., isolated from the southeastern edge of Tengger Desert.</title>
        <authorList>
            <person name="Zhang G."/>
        </authorList>
    </citation>
    <scope>NUCLEOTIDE SEQUENCE [LARGE SCALE GENOMIC DNA]</scope>
    <source>
        <strain evidence="3 4">DT7-4</strain>
    </source>
</reference>
<protein>
    <submittedName>
        <fullName evidence="3">PspA/IM30 family protein</fullName>
    </submittedName>
</protein>
<dbReference type="PANTHER" id="PTHR31088:SF6">
    <property type="entry name" value="PHAGE SHOCK PROTEIN A"/>
    <property type="match status" value="1"/>
</dbReference>
<keyword evidence="4" id="KW-1185">Reference proteome</keyword>
<feature type="coiled-coil region" evidence="2">
    <location>
        <begin position="29"/>
        <end position="135"/>
    </location>
</feature>
<name>A0ABS7DAV4_9BACL</name>
<dbReference type="InterPro" id="IPR007157">
    <property type="entry name" value="PspA_VIPP1"/>
</dbReference>
<dbReference type="Proteomes" id="UP000812277">
    <property type="component" value="Unassembled WGS sequence"/>
</dbReference>
<dbReference type="EMBL" id="JAHZIJ010000019">
    <property type="protein sequence ID" value="MBW7477059.1"/>
    <property type="molecule type" value="Genomic_DNA"/>
</dbReference>
<comment type="similarity">
    <text evidence="1">Belongs to the PspA/Vipp/IM30 family.</text>
</comment>
<evidence type="ECO:0000313" key="3">
    <source>
        <dbReference type="EMBL" id="MBW7477059.1"/>
    </source>
</evidence>
<sequence length="220" mass="25280">MKIFGRMKEIAAADIHHMLDRYEDPISMAKQYIRQLEEQIEKIHHALAEQYAAERQNGALITRTEAIVSKRARQARLAVDRQEDNIAELALQEKLYHQQMLNTYVEQQALIREQASALKEEQARLAEAHRELQNKLSFLISRAHAAQAIEAAAAAMPPFQRDKIMRGFARMEEKVWILESKANAARNVQQSAYGTPHSLDVQEEVQAELQKLKEERKAIS</sequence>
<comment type="caution">
    <text evidence="3">The sequence shown here is derived from an EMBL/GenBank/DDBJ whole genome shotgun (WGS) entry which is preliminary data.</text>
</comment>
<dbReference type="Pfam" id="PF04012">
    <property type="entry name" value="PspA_IM30"/>
    <property type="match status" value="1"/>
</dbReference>
<dbReference type="PANTHER" id="PTHR31088">
    <property type="entry name" value="MEMBRANE-ASSOCIATED PROTEIN VIPP1, CHLOROPLASTIC"/>
    <property type="match status" value="1"/>
</dbReference>
<evidence type="ECO:0000256" key="1">
    <source>
        <dbReference type="ARBA" id="ARBA00043985"/>
    </source>
</evidence>
<evidence type="ECO:0000313" key="4">
    <source>
        <dbReference type="Proteomes" id="UP000812277"/>
    </source>
</evidence>
<keyword evidence="2" id="KW-0175">Coiled coil</keyword>
<gene>
    <name evidence="3" type="ORF">K0T92_20280</name>
</gene>